<dbReference type="Proteomes" id="UP000615696">
    <property type="component" value="Segment"/>
</dbReference>
<accession>A0A7S5UWR8</accession>
<name>A0A7S5UWR8_9CAUD</name>
<keyword evidence="2" id="KW-1185">Reference proteome</keyword>
<organism evidence="1 2">
    <name type="scientific">Rhizobium phage RHph_I1_9</name>
    <dbReference type="NCBI Taxonomy" id="2509729"/>
    <lineage>
        <taxon>Viruses</taxon>
        <taxon>Duplodnaviria</taxon>
        <taxon>Heunggongvirae</taxon>
        <taxon>Uroviricota</taxon>
        <taxon>Caudoviricetes</taxon>
        <taxon>Pootjesviridae</taxon>
        <taxon>Staniewskivirinae</taxon>
        <taxon>Trinifflemingvirus</taxon>
        <taxon>Trinifflemingvirus I19</taxon>
    </lineage>
</organism>
<sequence length="62" mass="7060">MKEFGVEKPVADLSDEDVRYHFRRRLESAISLGGWHGKDAVADVVELVDEMIKRAVEKSKES</sequence>
<proteinExistence type="predicted"/>
<gene>
    <name evidence="1" type="ORF">EVC04_153</name>
</gene>
<evidence type="ECO:0000313" key="2">
    <source>
        <dbReference type="Proteomes" id="UP000615696"/>
    </source>
</evidence>
<protein>
    <submittedName>
        <fullName evidence="1">Uncharacterized protein</fullName>
    </submittedName>
</protein>
<dbReference type="EMBL" id="MN988532">
    <property type="protein sequence ID" value="QIG73590.1"/>
    <property type="molecule type" value="Genomic_DNA"/>
</dbReference>
<evidence type="ECO:0000313" key="1">
    <source>
        <dbReference type="EMBL" id="QIG73590.1"/>
    </source>
</evidence>
<reference evidence="1 2" key="1">
    <citation type="submission" date="2020-01" db="EMBL/GenBank/DDBJ databases">
        <title>Patterns of diversity and host range of bacteriophage communities associated with bean-nodulatin bacteria.</title>
        <authorList>
            <person name="Vann Cauwenberghe J."/>
            <person name="Santamaria R.I."/>
            <person name="Bustos P."/>
            <person name="Juarez S."/>
            <person name="Gonzalez V."/>
        </authorList>
    </citation>
    <scope>NUCLEOTIDE SEQUENCE [LARGE SCALE GENOMIC DNA]</scope>
    <source>
        <strain evidence="2">RHph</strain>
    </source>
</reference>